<organism evidence="2 3">
    <name type="scientific">Athelia psychrophila</name>
    <dbReference type="NCBI Taxonomy" id="1759441"/>
    <lineage>
        <taxon>Eukaryota</taxon>
        <taxon>Fungi</taxon>
        <taxon>Dikarya</taxon>
        <taxon>Basidiomycota</taxon>
        <taxon>Agaricomycotina</taxon>
        <taxon>Agaricomycetes</taxon>
        <taxon>Agaricomycetidae</taxon>
        <taxon>Atheliales</taxon>
        <taxon>Atheliaceae</taxon>
        <taxon>Athelia</taxon>
    </lineage>
</organism>
<proteinExistence type="predicted"/>
<evidence type="ECO:0000313" key="2">
    <source>
        <dbReference type="EMBL" id="KZP23312.1"/>
    </source>
</evidence>
<evidence type="ECO:0000256" key="1">
    <source>
        <dbReference type="SAM" id="Phobius"/>
    </source>
</evidence>
<evidence type="ECO:0000313" key="3">
    <source>
        <dbReference type="Proteomes" id="UP000076532"/>
    </source>
</evidence>
<protein>
    <submittedName>
        <fullName evidence="2">Uncharacterized protein</fullName>
    </submittedName>
</protein>
<keyword evidence="1" id="KW-0472">Membrane</keyword>
<feature type="transmembrane region" description="Helical" evidence="1">
    <location>
        <begin position="20"/>
        <end position="47"/>
    </location>
</feature>
<name>A0A166LTT1_9AGAM</name>
<dbReference type="Proteomes" id="UP000076532">
    <property type="component" value="Unassembled WGS sequence"/>
</dbReference>
<dbReference type="EMBL" id="KV417533">
    <property type="protein sequence ID" value="KZP23312.1"/>
    <property type="molecule type" value="Genomic_DNA"/>
</dbReference>
<keyword evidence="1" id="KW-0812">Transmembrane</keyword>
<reference evidence="2 3" key="1">
    <citation type="journal article" date="2016" name="Mol. Biol. Evol.">
        <title>Comparative Genomics of Early-Diverging Mushroom-Forming Fungi Provides Insights into the Origins of Lignocellulose Decay Capabilities.</title>
        <authorList>
            <person name="Nagy L.G."/>
            <person name="Riley R."/>
            <person name="Tritt A."/>
            <person name="Adam C."/>
            <person name="Daum C."/>
            <person name="Floudas D."/>
            <person name="Sun H."/>
            <person name="Yadav J.S."/>
            <person name="Pangilinan J."/>
            <person name="Larsson K.H."/>
            <person name="Matsuura K."/>
            <person name="Barry K."/>
            <person name="Labutti K."/>
            <person name="Kuo R."/>
            <person name="Ohm R.A."/>
            <person name="Bhattacharya S.S."/>
            <person name="Shirouzu T."/>
            <person name="Yoshinaga Y."/>
            <person name="Martin F.M."/>
            <person name="Grigoriev I.V."/>
            <person name="Hibbett D.S."/>
        </authorList>
    </citation>
    <scope>NUCLEOTIDE SEQUENCE [LARGE SCALE GENOMIC DNA]</scope>
    <source>
        <strain evidence="2 3">CBS 109695</strain>
    </source>
</reference>
<sequence>MGYGRLWGITGHFVPIGNCGLLWGITGYGLGCVWVITVSTVLAFAYAPILD</sequence>
<keyword evidence="3" id="KW-1185">Reference proteome</keyword>
<gene>
    <name evidence="2" type="ORF">FIBSPDRAFT_858584</name>
</gene>
<keyword evidence="1" id="KW-1133">Transmembrane helix</keyword>
<dbReference type="AlphaFoldDB" id="A0A166LTT1"/>
<accession>A0A166LTT1</accession>